<dbReference type="AlphaFoldDB" id="A0AAV2YUU9"/>
<reference evidence="1" key="2">
    <citation type="journal article" date="2023" name="Microbiol Resour">
        <title>Decontamination and Annotation of the Draft Genome Sequence of the Oomycete Lagenidium giganteum ARSEF 373.</title>
        <authorList>
            <person name="Morgan W.R."/>
            <person name="Tartar A."/>
        </authorList>
    </citation>
    <scope>NUCLEOTIDE SEQUENCE</scope>
    <source>
        <strain evidence="1">ARSEF 373</strain>
    </source>
</reference>
<dbReference type="Proteomes" id="UP001146120">
    <property type="component" value="Unassembled WGS sequence"/>
</dbReference>
<sequence length="425" mass="48561">MGFSTAESAGNSESDTAMDMPMLITCQICMDVVPSLDMVTELCGKSCTAQVCLECLVQHLMSTIYSYYPGVLPKVRCPICLKLMNKRQWSQFVQPPPQIEGDDDDAGLWLVDNSHVLEKYDVLCQQSCEFQSPCCHNPHYTMLPLSIEEMGDDEDASSSSPTKLMLAPSLKNEISTLRKKCRAFCYHRMETRVLYDYIMETFGKYATKVFWKILPLISDEERRATLLLHHLHLKPDTYTLCCDEKVCFKCKANVHHDGECDDFDEVECVLQCRGCHVTLVKVDGCDSVTCVCGYQFEWSAEQTRLNLQRQGLAPTSDEEYEQWEDWTQAMWPSLLLIHEHEEVTRLARLEQVVRDYRPAFRKLIHAFRQRQARHTLPSTLEPLQEDAMPAKAATVQHVIDASADDLILKSVAHVHQEPLEDTPVP</sequence>
<organism evidence="1 2">
    <name type="scientific">Lagenidium giganteum</name>
    <dbReference type="NCBI Taxonomy" id="4803"/>
    <lineage>
        <taxon>Eukaryota</taxon>
        <taxon>Sar</taxon>
        <taxon>Stramenopiles</taxon>
        <taxon>Oomycota</taxon>
        <taxon>Peronosporomycetes</taxon>
        <taxon>Pythiales</taxon>
        <taxon>Pythiaceae</taxon>
    </lineage>
</organism>
<dbReference type="InterPro" id="IPR031127">
    <property type="entry name" value="E3_UB_ligase_RBR"/>
</dbReference>
<protein>
    <recommendedName>
        <fullName evidence="3">RING-type domain-containing protein</fullName>
    </recommendedName>
</protein>
<accession>A0AAV2YUU9</accession>
<dbReference type="SUPFAM" id="SSF57850">
    <property type="entry name" value="RING/U-box"/>
    <property type="match status" value="1"/>
</dbReference>
<name>A0AAV2YUU9_9STRA</name>
<keyword evidence="2" id="KW-1185">Reference proteome</keyword>
<dbReference type="PANTHER" id="PTHR11685">
    <property type="entry name" value="RBR FAMILY RING FINGER AND IBR DOMAIN-CONTAINING"/>
    <property type="match status" value="1"/>
</dbReference>
<evidence type="ECO:0008006" key="3">
    <source>
        <dbReference type="Google" id="ProtNLM"/>
    </source>
</evidence>
<gene>
    <name evidence="1" type="ORF">N0F65_004018</name>
</gene>
<reference evidence="1" key="1">
    <citation type="submission" date="2022-11" db="EMBL/GenBank/DDBJ databases">
        <authorList>
            <person name="Morgan W.R."/>
            <person name="Tartar A."/>
        </authorList>
    </citation>
    <scope>NUCLEOTIDE SEQUENCE</scope>
    <source>
        <strain evidence="1">ARSEF 373</strain>
    </source>
</reference>
<comment type="caution">
    <text evidence="1">The sequence shown here is derived from an EMBL/GenBank/DDBJ whole genome shotgun (WGS) entry which is preliminary data.</text>
</comment>
<dbReference type="EMBL" id="DAKRPA010000144">
    <property type="protein sequence ID" value="DAZ97168.1"/>
    <property type="molecule type" value="Genomic_DNA"/>
</dbReference>
<dbReference type="GO" id="GO:0004842">
    <property type="term" value="F:ubiquitin-protein transferase activity"/>
    <property type="evidence" value="ECO:0007669"/>
    <property type="project" value="InterPro"/>
</dbReference>
<evidence type="ECO:0000313" key="2">
    <source>
        <dbReference type="Proteomes" id="UP001146120"/>
    </source>
</evidence>
<proteinExistence type="predicted"/>
<evidence type="ECO:0000313" key="1">
    <source>
        <dbReference type="EMBL" id="DAZ97168.1"/>
    </source>
</evidence>
<dbReference type="GO" id="GO:0016567">
    <property type="term" value="P:protein ubiquitination"/>
    <property type="evidence" value="ECO:0007669"/>
    <property type="project" value="InterPro"/>
</dbReference>